<proteinExistence type="predicted"/>
<evidence type="ECO:0000256" key="1">
    <source>
        <dbReference type="SAM" id="Phobius"/>
    </source>
</evidence>
<accession>A0A7J7W7U1</accession>
<evidence type="ECO:0008006" key="4">
    <source>
        <dbReference type="Google" id="ProtNLM"/>
    </source>
</evidence>
<dbReference type="Proteomes" id="UP000585614">
    <property type="component" value="Unassembled WGS sequence"/>
</dbReference>
<gene>
    <name evidence="2" type="ORF">mRhiFer1_008209</name>
</gene>
<organism evidence="2 3">
    <name type="scientific">Rhinolophus ferrumequinum</name>
    <name type="common">Greater horseshoe bat</name>
    <dbReference type="NCBI Taxonomy" id="59479"/>
    <lineage>
        <taxon>Eukaryota</taxon>
        <taxon>Metazoa</taxon>
        <taxon>Chordata</taxon>
        <taxon>Craniata</taxon>
        <taxon>Vertebrata</taxon>
        <taxon>Euteleostomi</taxon>
        <taxon>Mammalia</taxon>
        <taxon>Eutheria</taxon>
        <taxon>Laurasiatheria</taxon>
        <taxon>Chiroptera</taxon>
        <taxon>Yinpterochiroptera</taxon>
        <taxon>Rhinolophoidea</taxon>
        <taxon>Rhinolophidae</taxon>
        <taxon>Rhinolophinae</taxon>
        <taxon>Rhinolophus</taxon>
    </lineage>
</organism>
<protein>
    <recommendedName>
        <fullName evidence="4">Transmembrane protein</fullName>
    </recommendedName>
</protein>
<sequence length="121" mass="14068">MIMSGVLEEGGESAQADGMLGGHVREDVCGGRLVGTPRDRLPLRFLIRCYRSRTSQHGLETDSQRFSVSFTMFCCYWRISFCLFVLQCHILPCSRFNFLIEKMYYGCLFFVVVCFCFFFFM</sequence>
<evidence type="ECO:0000313" key="2">
    <source>
        <dbReference type="EMBL" id="KAF6333462.1"/>
    </source>
</evidence>
<feature type="transmembrane region" description="Helical" evidence="1">
    <location>
        <begin position="70"/>
        <end position="91"/>
    </location>
</feature>
<keyword evidence="1" id="KW-0812">Transmembrane</keyword>
<dbReference type="AlphaFoldDB" id="A0A7J7W7U1"/>
<feature type="transmembrane region" description="Helical" evidence="1">
    <location>
        <begin position="103"/>
        <end position="120"/>
    </location>
</feature>
<keyword evidence="1" id="KW-1133">Transmembrane helix</keyword>
<comment type="caution">
    <text evidence="2">The sequence shown here is derived from an EMBL/GenBank/DDBJ whole genome shotgun (WGS) entry which is preliminary data.</text>
</comment>
<name>A0A7J7W7U1_RHIFE</name>
<dbReference type="EMBL" id="JACAGC010000011">
    <property type="protein sequence ID" value="KAF6333462.1"/>
    <property type="molecule type" value="Genomic_DNA"/>
</dbReference>
<keyword evidence="1" id="KW-0472">Membrane</keyword>
<evidence type="ECO:0000313" key="3">
    <source>
        <dbReference type="Proteomes" id="UP000585614"/>
    </source>
</evidence>
<reference evidence="2 3" key="1">
    <citation type="journal article" date="2020" name="Nature">
        <title>Six reference-quality genomes reveal evolution of bat adaptations.</title>
        <authorList>
            <person name="Jebb D."/>
            <person name="Huang Z."/>
            <person name="Pippel M."/>
            <person name="Hughes G.M."/>
            <person name="Lavrichenko K."/>
            <person name="Devanna P."/>
            <person name="Winkler S."/>
            <person name="Jermiin L.S."/>
            <person name="Skirmuntt E.C."/>
            <person name="Katzourakis A."/>
            <person name="Burkitt-Gray L."/>
            <person name="Ray D.A."/>
            <person name="Sullivan K.A.M."/>
            <person name="Roscito J.G."/>
            <person name="Kirilenko B.M."/>
            <person name="Davalos L.M."/>
            <person name="Corthals A.P."/>
            <person name="Power M.L."/>
            <person name="Jones G."/>
            <person name="Ransome R.D."/>
            <person name="Dechmann D.K.N."/>
            <person name="Locatelli A.G."/>
            <person name="Puechmaille S.J."/>
            <person name="Fedrigo O."/>
            <person name="Jarvis E.D."/>
            <person name="Hiller M."/>
            <person name="Vernes S.C."/>
            <person name="Myers E.W."/>
            <person name="Teeling E.C."/>
        </authorList>
    </citation>
    <scope>NUCLEOTIDE SEQUENCE [LARGE SCALE GENOMIC DNA]</scope>
    <source>
        <strain evidence="2">MRhiFer1</strain>
        <tissue evidence="2">Lung</tissue>
    </source>
</reference>